<dbReference type="InterPro" id="IPR016181">
    <property type="entry name" value="Acyl_CoA_acyltransferase"/>
</dbReference>
<reference evidence="3" key="1">
    <citation type="journal article" date="2008" name="Nat. Genet.">
        <title>The Pristionchus pacificus genome provides a unique perspective on nematode lifestyle and parasitism.</title>
        <authorList>
            <person name="Dieterich C."/>
            <person name="Clifton S.W."/>
            <person name="Schuster L.N."/>
            <person name="Chinwalla A."/>
            <person name="Delehaunty K."/>
            <person name="Dinkelacker I."/>
            <person name="Fulton L."/>
            <person name="Fulton R."/>
            <person name="Godfrey J."/>
            <person name="Minx P."/>
            <person name="Mitreva M."/>
            <person name="Roeseler W."/>
            <person name="Tian H."/>
            <person name="Witte H."/>
            <person name="Yang S.P."/>
            <person name="Wilson R.K."/>
            <person name="Sommer R.J."/>
        </authorList>
    </citation>
    <scope>NUCLEOTIDE SEQUENCE [LARGE SCALE GENOMIC DNA]</scope>
    <source>
        <strain evidence="3">PS312</strain>
    </source>
</reference>
<evidence type="ECO:0000259" key="1">
    <source>
        <dbReference type="Pfam" id="PF08445"/>
    </source>
</evidence>
<proteinExistence type="predicted"/>
<accession>A0A2A6CJK6</accession>
<dbReference type="PANTHER" id="PTHR20958:SF6">
    <property type="entry name" value="GLYCINE N-ACYLTRANSFERASE-LIKE PROTEIN"/>
    <property type="match status" value="1"/>
</dbReference>
<reference evidence="2" key="2">
    <citation type="submission" date="2022-06" db="UniProtKB">
        <authorList>
            <consortium name="EnsemblMetazoa"/>
        </authorList>
    </citation>
    <scope>IDENTIFICATION</scope>
    <source>
        <strain evidence="2">PS312</strain>
    </source>
</reference>
<dbReference type="Pfam" id="PF08445">
    <property type="entry name" value="FR47"/>
    <property type="match status" value="1"/>
</dbReference>
<dbReference type="GO" id="GO:0016747">
    <property type="term" value="F:acyltransferase activity, transferring groups other than amino-acyl groups"/>
    <property type="evidence" value="ECO:0007669"/>
    <property type="project" value="InterPro"/>
</dbReference>
<organism evidence="2 3">
    <name type="scientific">Pristionchus pacificus</name>
    <name type="common">Parasitic nematode worm</name>
    <dbReference type="NCBI Taxonomy" id="54126"/>
    <lineage>
        <taxon>Eukaryota</taxon>
        <taxon>Metazoa</taxon>
        <taxon>Ecdysozoa</taxon>
        <taxon>Nematoda</taxon>
        <taxon>Chromadorea</taxon>
        <taxon>Rhabditida</taxon>
        <taxon>Rhabditina</taxon>
        <taxon>Diplogasteromorpha</taxon>
        <taxon>Diplogasteroidea</taxon>
        <taxon>Neodiplogasteridae</taxon>
        <taxon>Pristionchus</taxon>
    </lineage>
</organism>
<feature type="domain" description="GCN5-related N-acetyltransferase Rv2170-like" evidence="1">
    <location>
        <begin position="206"/>
        <end position="267"/>
    </location>
</feature>
<dbReference type="PANTHER" id="PTHR20958">
    <property type="entry name" value="GLYCINE N-ACYLTRANSFERASE-LIKE PROTEIN"/>
    <property type="match status" value="1"/>
</dbReference>
<sequence>MALIEWDSSEKQLRLLALLQKDGPGISINFVFETAIRYSIEQRYPATRMRYFSTTTDLNTAPTYAFILEEGIASSIHIRPPPHGHDLDLLRSSLVELIEKFRHRIENDENVLMMSDAHTLNMFHEVVSTYFPSIVACSPSSPVELFFMTDEQMEAASKTELPSIDGFHADSVDVDRDATTIHENWVHSASLQSTTARLRHLPSSVIRDSSTGEACAWMMSSVYGQCSNLFTIPAFRGKGLARLAELHLMKQFISLGLRPFKYIDEDNGEVAAARRNVLWTQWERRREADIGLVESGTAPLFYTMIKKK</sequence>
<dbReference type="AlphaFoldDB" id="A0A2A6CJK6"/>
<accession>A0A8R1UUW7</accession>
<evidence type="ECO:0000313" key="3">
    <source>
        <dbReference type="Proteomes" id="UP000005239"/>
    </source>
</evidence>
<protein>
    <submittedName>
        <fullName evidence="2">FR47 domain-containing protein</fullName>
    </submittedName>
</protein>
<gene>
    <name evidence="2" type="primary">WBGene00279303</name>
</gene>
<dbReference type="Proteomes" id="UP000005239">
    <property type="component" value="Unassembled WGS sequence"/>
</dbReference>
<keyword evidence="3" id="KW-1185">Reference proteome</keyword>
<dbReference type="SUPFAM" id="SSF55729">
    <property type="entry name" value="Acyl-CoA N-acyltransferases (Nat)"/>
    <property type="match status" value="1"/>
</dbReference>
<dbReference type="Gene3D" id="3.40.630.30">
    <property type="match status" value="1"/>
</dbReference>
<name>A0A2A6CJK6_PRIPA</name>
<dbReference type="EnsemblMetazoa" id="PPA40934.1">
    <property type="protein sequence ID" value="PPA40934.1"/>
    <property type="gene ID" value="WBGene00279303"/>
</dbReference>
<dbReference type="InterPro" id="IPR013653">
    <property type="entry name" value="GCN5-like_dom"/>
</dbReference>
<dbReference type="InterPro" id="IPR053225">
    <property type="entry name" value="Acyl-CoA_N-acyltransferase"/>
</dbReference>
<evidence type="ECO:0000313" key="2">
    <source>
        <dbReference type="EnsemblMetazoa" id="PPA40934.1"/>
    </source>
</evidence>
<dbReference type="OrthoDB" id="61870at2759"/>